<comment type="caution">
    <text evidence="1">The sequence shown here is derived from an EMBL/GenBank/DDBJ whole genome shotgun (WGS) entry which is preliminary data.</text>
</comment>
<evidence type="ECO:0000313" key="2">
    <source>
        <dbReference type="Proteomes" id="UP000440096"/>
    </source>
</evidence>
<dbReference type="AlphaFoldDB" id="A0A6N7Z9U8"/>
<gene>
    <name evidence="1" type="ORF">GKO32_31710</name>
</gene>
<evidence type="ECO:0008006" key="3">
    <source>
        <dbReference type="Google" id="ProtNLM"/>
    </source>
</evidence>
<sequence>MRWSDDLAMPLRTLDVHLEVGCVADLGTAPSASTTARLATLYPSSLMIFGSDLGHTDYPSYREGVTAWYEGIEPHVGATVLEKIMTTNGRHLLDG</sequence>
<evidence type="ECO:0000313" key="1">
    <source>
        <dbReference type="EMBL" id="MTD58511.1"/>
    </source>
</evidence>
<keyword evidence="2" id="KW-1185">Reference proteome</keyword>
<accession>A0A6N7Z9U8</accession>
<dbReference type="EMBL" id="WMBA01000070">
    <property type="protein sequence ID" value="MTD58511.1"/>
    <property type="molecule type" value="Genomic_DNA"/>
</dbReference>
<proteinExistence type="predicted"/>
<name>A0A6N7Z9U8_9PSEU</name>
<dbReference type="OrthoDB" id="9789440at2"/>
<organism evidence="1 2">
    <name type="scientific">Amycolatopsis pithecellobii</name>
    <dbReference type="NCBI Taxonomy" id="664692"/>
    <lineage>
        <taxon>Bacteria</taxon>
        <taxon>Bacillati</taxon>
        <taxon>Actinomycetota</taxon>
        <taxon>Actinomycetes</taxon>
        <taxon>Pseudonocardiales</taxon>
        <taxon>Pseudonocardiaceae</taxon>
        <taxon>Amycolatopsis</taxon>
    </lineage>
</organism>
<dbReference type="Proteomes" id="UP000440096">
    <property type="component" value="Unassembled WGS sequence"/>
</dbReference>
<dbReference type="RefSeq" id="WP_154760594.1">
    <property type="nucleotide sequence ID" value="NZ_WMBA01000070.1"/>
</dbReference>
<reference evidence="1 2" key="1">
    <citation type="submission" date="2019-11" db="EMBL/GenBank/DDBJ databases">
        <title>Draft genome of Amycolatopsis RM579.</title>
        <authorList>
            <person name="Duangmal K."/>
            <person name="Mingma R."/>
        </authorList>
    </citation>
    <scope>NUCLEOTIDE SEQUENCE [LARGE SCALE GENOMIC DNA]</scope>
    <source>
        <strain evidence="1 2">RM579</strain>
    </source>
</reference>
<protein>
    <recommendedName>
        <fullName evidence="3">Amidohydrolase family protein</fullName>
    </recommendedName>
</protein>